<dbReference type="InParanoid" id="E0VUB9"/>
<organism>
    <name type="scientific">Pediculus humanus subsp. corporis</name>
    <name type="common">Body louse</name>
    <dbReference type="NCBI Taxonomy" id="121224"/>
    <lineage>
        <taxon>Eukaryota</taxon>
        <taxon>Metazoa</taxon>
        <taxon>Ecdysozoa</taxon>
        <taxon>Arthropoda</taxon>
        <taxon>Hexapoda</taxon>
        <taxon>Insecta</taxon>
        <taxon>Pterygota</taxon>
        <taxon>Neoptera</taxon>
        <taxon>Paraneoptera</taxon>
        <taxon>Psocodea</taxon>
        <taxon>Troctomorpha</taxon>
        <taxon>Phthiraptera</taxon>
        <taxon>Anoplura</taxon>
        <taxon>Pediculidae</taxon>
        <taxon>Pediculus</taxon>
    </lineage>
</organism>
<dbReference type="InterPro" id="IPR009053">
    <property type="entry name" value="Prefoldin"/>
</dbReference>
<reference evidence="5" key="1">
    <citation type="submission" date="2007-04" db="EMBL/GenBank/DDBJ databases">
        <title>Annotation of Pediculus humanus corporis strain USDA.</title>
        <authorList>
            <person name="Kirkness E."/>
            <person name="Hannick L."/>
            <person name="Hass B."/>
            <person name="Bruggner R."/>
            <person name="Lawson D."/>
            <person name="Bidwell S."/>
            <person name="Joardar V."/>
            <person name="Caler E."/>
            <person name="Walenz B."/>
            <person name="Inman J."/>
            <person name="Schobel S."/>
            <person name="Galinsky K."/>
            <person name="Amedeo P."/>
            <person name="Strausberg R."/>
        </authorList>
    </citation>
    <scope>NUCLEOTIDE SEQUENCE</scope>
    <source>
        <strain evidence="5">USDA</strain>
    </source>
</reference>
<gene>
    <name evidence="6" type="primary">8230014</name>
    <name evidence="5" type="ORF">Phum_PHUM449020</name>
</gene>
<reference evidence="6" key="3">
    <citation type="submission" date="2021-02" db="UniProtKB">
        <authorList>
            <consortium name="EnsemblMetazoa"/>
        </authorList>
    </citation>
    <scope>IDENTIFICATION</scope>
    <source>
        <strain evidence="6">USDA</strain>
    </source>
</reference>
<reference evidence="5" key="2">
    <citation type="submission" date="2007-04" db="EMBL/GenBank/DDBJ databases">
        <title>The genome of the human body louse.</title>
        <authorList>
            <consortium name="The Human Body Louse Genome Consortium"/>
            <person name="Kirkness E."/>
            <person name="Walenz B."/>
            <person name="Hass B."/>
            <person name="Bruggner R."/>
            <person name="Strausberg R."/>
        </authorList>
    </citation>
    <scope>NUCLEOTIDE SEQUENCE</scope>
    <source>
        <strain evidence="5">USDA</strain>
    </source>
</reference>
<dbReference type="HOGENOM" id="CLU_2266951_0_0_1"/>
<keyword evidence="7" id="KW-1185">Reference proteome</keyword>
<dbReference type="GeneID" id="8230014"/>
<dbReference type="RefSeq" id="XP_002429713.1">
    <property type="nucleotide sequence ID" value="XM_002429668.1"/>
</dbReference>
<dbReference type="InterPro" id="IPR016661">
    <property type="entry name" value="PFDN4"/>
</dbReference>
<keyword evidence="4" id="KW-0175">Coiled coil</keyword>
<name>E0VUB9_PEDHC</name>
<keyword evidence="3" id="KW-0143">Chaperone</keyword>
<dbReference type="GO" id="GO:0005737">
    <property type="term" value="C:cytoplasm"/>
    <property type="evidence" value="ECO:0007669"/>
    <property type="project" value="TreeGrafter"/>
</dbReference>
<evidence type="ECO:0008006" key="8">
    <source>
        <dbReference type="Google" id="ProtNLM"/>
    </source>
</evidence>
<evidence type="ECO:0000256" key="1">
    <source>
        <dbReference type="ARBA" id="ARBA00008045"/>
    </source>
</evidence>
<dbReference type="OrthoDB" id="10250441at2759"/>
<dbReference type="AlphaFoldDB" id="E0VUB9"/>
<dbReference type="GO" id="GO:0051082">
    <property type="term" value="F:unfolded protein binding"/>
    <property type="evidence" value="ECO:0007669"/>
    <property type="project" value="InterPro"/>
</dbReference>
<dbReference type="Pfam" id="PF01920">
    <property type="entry name" value="Prefoldin_2"/>
    <property type="match status" value="1"/>
</dbReference>
<dbReference type="Proteomes" id="UP000009046">
    <property type="component" value="Unassembled WGS sequence"/>
</dbReference>
<dbReference type="OMA" id="INKLARN"/>
<evidence type="ECO:0000256" key="3">
    <source>
        <dbReference type="ARBA" id="ARBA00023186"/>
    </source>
</evidence>
<dbReference type="Gene3D" id="1.10.287.370">
    <property type="match status" value="1"/>
</dbReference>
<comment type="similarity">
    <text evidence="1">Belongs to the prefoldin subunit beta family.</text>
</comment>
<dbReference type="GO" id="GO:0016272">
    <property type="term" value="C:prefoldin complex"/>
    <property type="evidence" value="ECO:0007669"/>
    <property type="project" value="InterPro"/>
</dbReference>
<dbReference type="eggNOG" id="KOG1760">
    <property type="taxonomic scope" value="Eukaryota"/>
</dbReference>
<dbReference type="SUPFAM" id="SSF46579">
    <property type="entry name" value="Prefoldin"/>
    <property type="match status" value="1"/>
</dbReference>
<dbReference type="VEuPathDB" id="VectorBase:PHUM449020"/>
<dbReference type="KEGG" id="phu:Phum_PHUM449020"/>
<sequence length="103" mass="11739">MGDGTQTPCKNFQPNELKNLEDAMEELILCDESDGKLLLLMGEVFMCLTLKDTKKALEKNKQKIMADILELEELSEVLKLNMSTLKTELYGKFGNHINLEEDE</sequence>
<comment type="subunit">
    <text evidence="2">Heterohexamer of two PFD-alpha type and four PFD-beta type subunits.</text>
</comment>
<protein>
    <recommendedName>
        <fullName evidence="8">Prefoldin subunit 4</fullName>
    </recommendedName>
</protein>
<evidence type="ECO:0000313" key="5">
    <source>
        <dbReference type="EMBL" id="EEB16975.1"/>
    </source>
</evidence>
<dbReference type="EMBL" id="AAZO01005477">
    <property type="status" value="NOT_ANNOTATED_CDS"/>
    <property type="molecule type" value="Genomic_DNA"/>
</dbReference>
<dbReference type="PANTHER" id="PTHR21100">
    <property type="entry name" value="PREFOLDIN SUBUNIT 4"/>
    <property type="match status" value="1"/>
</dbReference>
<dbReference type="STRING" id="121224.E0VUB9"/>
<dbReference type="PANTHER" id="PTHR21100:SF9">
    <property type="entry name" value="PREFOLDIN SUBUNIT 4"/>
    <property type="match status" value="1"/>
</dbReference>
<dbReference type="InterPro" id="IPR002777">
    <property type="entry name" value="PFD_beta-like"/>
</dbReference>
<evidence type="ECO:0000313" key="7">
    <source>
        <dbReference type="Proteomes" id="UP000009046"/>
    </source>
</evidence>
<evidence type="ECO:0000256" key="2">
    <source>
        <dbReference type="ARBA" id="ARBA00011695"/>
    </source>
</evidence>
<dbReference type="EnsemblMetazoa" id="PHUM449020-RA">
    <property type="protein sequence ID" value="PHUM449020-PA"/>
    <property type="gene ID" value="PHUM449020"/>
</dbReference>
<accession>E0VUB9</accession>
<dbReference type="CTD" id="8230014"/>
<proteinExistence type="inferred from homology"/>
<evidence type="ECO:0000313" key="6">
    <source>
        <dbReference type="EnsemblMetazoa" id="PHUM449020-PA"/>
    </source>
</evidence>
<dbReference type="EMBL" id="DS235785">
    <property type="protein sequence ID" value="EEB16975.1"/>
    <property type="molecule type" value="Genomic_DNA"/>
</dbReference>
<evidence type="ECO:0000256" key="4">
    <source>
        <dbReference type="SAM" id="Coils"/>
    </source>
</evidence>
<dbReference type="FunCoup" id="E0VUB9">
    <property type="interactions" value="1340"/>
</dbReference>
<dbReference type="GO" id="GO:0006457">
    <property type="term" value="P:protein folding"/>
    <property type="evidence" value="ECO:0007669"/>
    <property type="project" value="InterPro"/>
</dbReference>
<feature type="coiled-coil region" evidence="4">
    <location>
        <begin position="54"/>
        <end position="88"/>
    </location>
</feature>